<keyword evidence="5" id="KW-0677">Repeat</keyword>
<dbReference type="InterPro" id="IPR002867">
    <property type="entry name" value="IBR_dom"/>
</dbReference>
<evidence type="ECO:0000313" key="14">
    <source>
        <dbReference type="Proteomes" id="UP001159405"/>
    </source>
</evidence>
<feature type="compositionally biased region" description="Basic residues" evidence="10">
    <location>
        <begin position="152"/>
        <end position="165"/>
    </location>
</feature>
<dbReference type="Proteomes" id="UP001159405">
    <property type="component" value="Unassembled WGS sequence"/>
</dbReference>
<feature type="domain" description="RING-type" evidence="12">
    <location>
        <begin position="516"/>
        <end position="752"/>
    </location>
</feature>
<dbReference type="Pfam" id="PF22191">
    <property type="entry name" value="IBR_1"/>
    <property type="match status" value="1"/>
</dbReference>
<keyword evidence="7" id="KW-0833">Ubl conjugation pathway</keyword>
<dbReference type="EC" id="2.3.2.31" evidence="2"/>
<feature type="region of interest" description="Disordered" evidence="10">
    <location>
        <begin position="93"/>
        <end position="127"/>
    </location>
</feature>
<keyword evidence="3" id="KW-0808">Transferase</keyword>
<protein>
    <recommendedName>
        <fullName evidence="2">RBR-type E3 ubiquitin transferase</fullName>
        <ecNumber evidence="2">2.3.2.31</ecNumber>
    </recommendedName>
</protein>
<dbReference type="PANTHER" id="PTHR11685">
    <property type="entry name" value="RBR FAMILY RING FINGER AND IBR DOMAIN-CONTAINING"/>
    <property type="match status" value="1"/>
</dbReference>
<feature type="compositionally biased region" description="Low complexity" evidence="10">
    <location>
        <begin position="292"/>
        <end position="303"/>
    </location>
</feature>
<dbReference type="Gene3D" id="1.20.120.1750">
    <property type="match status" value="1"/>
</dbReference>
<feature type="compositionally biased region" description="Low complexity" evidence="10">
    <location>
        <begin position="101"/>
        <end position="110"/>
    </location>
</feature>
<comment type="catalytic activity">
    <reaction evidence="1">
        <text>[E2 ubiquitin-conjugating enzyme]-S-ubiquitinyl-L-cysteine + [acceptor protein]-L-lysine = [E2 ubiquitin-conjugating enzyme]-L-cysteine + [acceptor protein]-N(6)-ubiquitinyl-L-lysine.</text>
        <dbReference type="EC" id="2.3.2.31"/>
    </reaction>
</comment>
<sequence>MEWKKGKAMAYAGRTVRSRFAQTRGKRSEGLLVRSKITNPSHVSNEDEADIVSYSLGKQNRWLLPEVIKTNSVEFEGEVVLIERYNEHNKNRRQGTLSVFNSKKNNSTNDTSKKAKRKRTRCKQSPTVVEENALKTQYEVTYPNPSGWMSKSNKRPAVHQGKRKKNTCKNWMSEDDFGGKSDTECCYSEDENCFSEDIFDRTSSCLFDFDLLVDLSTRSVQSNARKSATLHREKESKLAEKCIFVDSDDEMHKEHLEILSQMNAGCSLFDVRIQMKNADVTKGQVQRRRQRNQGTRRQQENNNSPVSEEAVAPVVKPLSFYSNEVEGEFIMLRKQDIVPIALKQHWGQMYKEGACHPRAFVLNVTPLLSIHNSKDVFIVFRVFEEQCLTLHSSEAKAVVTIVVCNDDACYSRVPKEFATNIEAKSADQKFWTLEDIVSVASICFRSDAISCSKEGMQFREPRQPRMSLDVFSDLFGWKSKTFSAQGAKQEIKESTLMAIKDLNTASSLVASSGQEQWLECEICFKETQDLGIGFDVNNSFTSLGGCGHKFCDDCWRAHLKTQIQLGRTDLRCPGPDCTAAVDDVTLMSLVPSWYGRHLTKRLDTFLEIDPKWKWCPADQCNLVVKATIPQSPSSVSDECEDGPQPVPVACVCGSMWCFKCQEDAHWPATCEEARVFREKNASYARLTTSKDRKLVTNVQVKHCPFCHYPIEKGTGCDHMRCVMCFKEFCWACLEKWSDYGHGCKKFVNLRTVTLQSKLVHVMSYKLVAVTSRVARTSFLICKVHRKLDRIRKELNIYAKCFPLKPGSSRTEKRLNQLCENNSIHELKEVFNFKFQALLVLEGAAMRLSFAKDTSCSKKLAMAFGRLFFIVERMDEILKDFNSCLKDKDCLFKLKHFVKCGKRCIHLIGHNTAANVEHFKV</sequence>
<evidence type="ECO:0000259" key="11">
    <source>
        <dbReference type="PROSITE" id="PS50089"/>
    </source>
</evidence>
<proteinExistence type="predicted"/>
<keyword evidence="8" id="KW-0862">Zinc</keyword>
<evidence type="ECO:0000256" key="4">
    <source>
        <dbReference type="ARBA" id="ARBA00022723"/>
    </source>
</evidence>
<feature type="domain" description="RING-type" evidence="11">
    <location>
        <begin position="520"/>
        <end position="573"/>
    </location>
</feature>
<dbReference type="EMBL" id="CALNXK010000082">
    <property type="protein sequence ID" value="CAH3147924.1"/>
    <property type="molecule type" value="Genomic_DNA"/>
</dbReference>
<dbReference type="Gene3D" id="3.30.40.10">
    <property type="entry name" value="Zinc/RING finger domain, C3HC4 (zinc finger)"/>
    <property type="match status" value="1"/>
</dbReference>
<accession>A0ABN8PP57</accession>
<gene>
    <name evidence="13" type="ORF">PLOB_00046345</name>
</gene>
<evidence type="ECO:0000256" key="9">
    <source>
        <dbReference type="PROSITE-ProRule" id="PRU00175"/>
    </source>
</evidence>
<evidence type="ECO:0000259" key="12">
    <source>
        <dbReference type="PROSITE" id="PS51873"/>
    </source>
</evidence>
<evidence type="ECO:0000256" key="5">
    <source>
        <dbReference type="ARBA" id="ARBA00022737"/>
    </source>
</evidence>
<evidence type="ECO:0000256" key="10">
    <source>
        <dbReference type="SAM" id="MobiDB-lite"/>
    </source>
</evidence>
<evidence type="ECO:0000256" key="8">
    <source>
        <dbReference type="ARBA" id="ARBA00022833"/>
    </source>
</evidence>
<feature type="region of interest" description="Disordered" evidence="10">
    <location>
        <begin position="280"/>
        <end position="309"/>
    </location>
</feature>
<evidence type="ECO:0000256" key="7">
    <source>
        <dbReference type="ARBA" id="ARBA00022786"/>
    </source>
</evidence>
<dbReference type="Pfam" id="PF01485">
    <property type="entry name" value="IBR"/>
    <property type="match status" value="1"/>
</dbReference>
<keyword evidence="4" id="KW-0479">Metal-binding</keyword>
<dbReference type="PROSITE" id="PS51873">
    <property type="entry name" value="TRIAD"/>
    <property type="match status" value="1"/>
</dbReference>
<dbReference type="SMART" id="SM00647">
    <property type="entry name" value="IBR"/>
    <property type="match status" value="2"/>
</dbReference>
<name>A0ABN8PP57_9CNID</name>
<evidence type="ECO:0000256" key="2">
    <source>
        <dbReference type="ARBA" id="ARBA00012251"/>
    </source>
</evidence>
<evidence type="ECO:0000313" key="13">
    <source>
        <dbReference type="EMBL" id="CAH3147924.1"/>
    </source>
</evidence>
<evidence type="ECO:0000256" key="6">
    <source>
        <dbReference type="ARBA" id="ARBA00022771"/>
    </source>
</evidence>
<dbReference type="SUPFAM" id="SSF57850">
    <property type="entry name" value="RING/U-box"/>
    <property type="match status" value="3"/>
</dbReference>
<dbReference type="InterPro" id="IPR001841">
    <property type="entry name" value="Znf_RING"/>
</dbReference>
<dbReference type="InterPro" id="IPR013083">
    <property type="entry name" value="Znf_RING/FYVE/PHD"/>
</dbReference>
<reference evidence="13 14" key="1">
    <citation type="submission" date="2022-05" db="EMBL/GenBank/DDBJ databases">
        <authorList>
            <consortium name="Genoscope - CEA"/>
            <person name="William W."/>
        </authorList>
    </citation>
    <scope>NUCLEOTIDE SEQUENCE [LARGE SCALE GENOMIC DNA]</scope>
</reference>
<dbReference type="CDD" id="cd20336">
    <property type="entry name" value="Rcat_RBR"/>
    <property type="match status" value="1"/>
</dbReference>
<dbReference type="InterPro" id="IPR044066">
    <property type="entry name" value="TRIAD_supradom"/>
</dbReference>
<comment type="caution">
    <text evidence="13">The sequence shown here is derived from an EMBL/GenBank/DDBJ whole genome shotgun (WGS) entry which is preliminary data.</text>
</comment>
<keyword evidence="6 9" id="KW-0863">Zinc-finger</keyword>
<organism evidence="13 14">
    <name type="scientific">Porites lobata</name>
    <dbReference type="NCBI Taxonomy" id="104759"/>
    <lineage>
        <taxon>Eukaryota</taxon>
        <taxon>Metazoa</taxon>
        <taxon>Cnidaria</taxon>
        <taxon>Anthozoa</taxon>
        <taxon>Hexacorallia</taxon>
        <taxon>Scleractinia</taxon>
        <taxon>Fungiina</taxon>
        <taxon>Poritidae</taxon>
        <taxon>Porites</taxon>
    </lineage>
</organism>
<feature type="region of interest" description="Disordered" evidence="10">
    <location>
        <begin position="145"/>
        <end position="165"/>
    </location>
</feature>
<evidence type="ECO:0000256" key="3">
    <source>
        <dbReference type="ARBA" id="ARBA00022679"/>
    </source>
</evidence>
<evidence type="ECO:0000256" key="1">
    <source>
        <dbReference type="ARBA" id="ARBA00001798"/>
    </source>
</evidence>
<dbReference type="InterPro" id="IPR031127">
    <property type="entry name" value="E3_UB_ligase_RBR"/>
</dbReference>
<dbReference type="PROSITE" id="PS50089">
    <property type="entry name" value="ZF_RING_2"/>
    <property type="match status" value="1"/>
</dbReference>
<keyword evidence="14" id="KW-1185">Reference proteome</keyword>